<dbReference type="AlphaFoldDB" id="A0A2U3E5V8"/>
<name>A0A2U3E5V8_PURLI</name>
<feature type="region of interest" description="Disordered" evidence="1">
    <location>
        <begin position="84"/>
        <end position="123"/>
    </location>
</feature>
<sequence length="227" mass="24045">MEGAAPGAPAHDAGTSATSRKPSTRAGSHLSSTPFMGSTRLFSEGPWAFLAKPFLSVFWDLTLEPHATSPRQKDFPSLEISYAAASPEQTPTEKTAAFGGHGGPRRRGPEATSRPVLDSSDSLSFQGTDDMLVDVDGHRRAGQFCALALFPSRRIGPIARKCPADLPEPPALAPFCVEYETRGAHGVAGQHPSIDDHQTRPAWVTSPAPDAAPTRVAGSARGQERSH</sequence>
<feature type="compositionally biased region" description="Low complexity" evidence="1">
    <location>
        <begin position="1"/>
        <end position="10"/>
    </location>
</feature>
<feature type="compositionally biased region" description="Polar residues" evidence="1">
    <location>
        <begin position="15"/>
        <end position="35"/>
    </location>
</feature>
<dbReference type="EMBL" id="LCWV01000011">
    <property type="protein sequence ID" value="PWI69901.1"/>
    <property type="molecule type" value="Genomic_DNA"/>
</dbReference>
<feature type="region of interest" description="Disordered" evidence="1">
    <location>
        <begin position="186"/>
        <end position="227"/>
    </location>
</feature>
<dbReference type="Proteomes" id="UP000245956">
    <property type="component" value="Unassembled WGS sequence"/>
</dbReference>
<proteinExistence type="predicted"/>
<gene>
    <name evidence="2" type="ORF">PCL_00813</name>
</gene>
<accession>A0A2U3E5V8</accession>
<comment type="caution">
    <text evidence="2">The sequence shown here is derived from an EMBL/GenBank/DDBJ whole genome shotgun (WGS) entry which is preliminary data.</text>
</comment>
<evidence type="ECO:0000313" key="2">
    <source>
        <dbReference type="EMBL" id="PWI69901.1"/>
    </source>
</evidence>
<evidence type="ECO:0000256" key="1">
    <source>
        <dbReference type="SAM" id="MobiDB-lite"/>
    </source>
</evidence>
<feature type="region of interest" description="Disordered" evidence="1">
    <location>
        <begin position="1"/>
        <end position="35"/>
    </location>
</feature>
<reference evidence="2 3" key="1">
    <citation type="journal article" date="2016" name="Front. Microbiol.">
        <title>Genome and transcriptome sequences reveal the specific parasitism of the nematophagous Purpureocillium lilacinum 36-1.</title>
        <authorList>
            <person name="Xie J."/>
            <person name="Li S."/>
            <person name="Mo C."/>
            <person name="Xiao X."/>
            <person name="Peng D."/>
            <person name="Wang G."/>
            <person name="Xiao Y."/>
        </authorList>
    </citation>
    <scope>NUCLEOTIDE SEQUENCE [LARGE SCALE GENOMIC DNA]</scope>
    <source>
        <strain evidence="2 3">36-1</strain>
    </source>
</reference>
<evidence type="ECO:0000313" key="3">
    <source>
        <dbReference type="Proteomes" id="UP000245956"/>
    </source>
</evidence>
<protein>
    <submittedName>
        <fullName evidence="2">Uncharacterized protein</fullName>
    </submittedName>
</protein>
<organism evidence="2 3">
    <name type="scientific">Purpureocillium lilacinum</name>
    <name type="common">Paecilomyces lilacinus</name>
    <dbReference type="NCBI Taxonomy" id="33203"/>
    <lineage>
        <taxon>Eukaryota</taxon>
        <taxon>Fungi</taxon>
        <taxon>Dikarya</taxon>
        <taxon>Ascomycota</taxon>
        <taxon>Pezizomycotina</taxon>
        <taxon>Sordariomycetes</taxon>
        <taxon>Hypocreomycetidae</taxon>
        <taxon>Hypocreales</taxon>
        <taxon>Ophiocordycipitaceae</taxon>
        <taxon>Purpureocillium</taxon>
    </lineage>
</organism>